<reference evidence="3" key="1">
    <citation type="journal article" date="2019" name="Int. J. Syst. Evol. Microbiol.">
        <title>The Global Catalogue of Microorganisms (GCM) 10K type strain sequencing project: providing services to taxonomists for standard genome sequencing and annotation.</title>
        <authorList>
            <consortium name="The Broad Institute Genomics Platform"/>
            <consortium name="The Broad Institute Genome Sequencing Center for Infectious Disease"/>
            <person name="Wu L."/>
            <person name="Ma J."/>
        </authorList>
    </citation>
    <scope>NUCLEOTIDE SEQUENCE [LARGE SCALE GENOMIC DNA]</scope>
    <source>
        <strain evidence="3">KCTC 42903</strain>
    </source>
</reference>
<dbReference type="Proteomes" id="UP001597441">
    <property type="component" value="Unassembled WGS sequence"/>
</dbReference>
<keyword evidence="1" id="KW-0472">Membrane</keyword>
<gene>
    <name evidence="2" type="ORF">ACFSQS_15740</name>
</gene>
<evidence type="ECO:0000313" key="3">
    <source>
        <dbReference type="Proteomes" id="UP001597441"/>
    </source>
</evidence>
<comment type="caution">
    <text evidence="2">The sequence shown here is derived from an EMBL/GenBank/DDBJ whole genome shotgun (WGS) entry which is preliminary data.</text>
</comment>
<dbReference type="EMBL" id="JBHULK010000011">
    <property type="protein sequence ID" value="MFD2536563.1"/>
    <property type="molecule type" value="Genomic_DNA"/>
</dbReference>
<accession>A0ABW5JYI3</accession>
<feature type="transmembrane region" description="Helical" evidence="1">
    <location>
        <begin position="135"/>
        <end position="154"/>
    </location>
</feature>
<keyword evidence="1" id="KW-1133">Transmembrane helix</keyword>
<proteinExistence type="predicted"/>
<evidence type="ECO:0000313" key="2">
    <source>
        <dbReference type="EMBL" id="MFD2536563.1"/>
    </source>
</evidence>
<evidence type="ECO:0000256" key="1">
    <source>
        <dbReference type="SAM" id="Phobius"/>
    </source>
</evidence>
<name>A0ABW5JYI3_9FLAO</name>
<sequence>MIDFRKEDIKPLDWIVNEVIVRYVLTPDDLVEAGIIKEQKGFEIDPTINAVNEFKRYLYVLDKYKVCDCVSAMDMLNVRSNEYTLQFKNLGGFKKLYADLKKQEKREDLEFELAESNIRANKLNKKVAKRNKRETIINIILGFINIGILIWQALKAE</sequence>
<dbReference type="RefSeq" id="WP_388021129.1">
    <property type="nucleotide sequence ID" value="NZ_JBHUDT010000010.1"/>
</dbReference>
<organism evidence="2 3">
    <name type="scientific">Gelatiniphilus marinus</name>
    <dbReference type="NCBI Taxonomy" id="1759464"/>
    <lineage>
        <taxon>Bacteria</taxon>
        <taxon>Pseudomonadati</taxon>
        <taxon>Bacteroidota</taxon>
        <taxon>Flavobacteriia</taxon>
        <taxon>Flavobacteriales</taxon>
        <taxon>Flavobacteriaceae</taxon>
        <taxon>Gelatiniphilus</taxon>
    </lineage>
</organism>
<keyword evidence="3" id="KW-1185">Reference proteome</keyword>
<keyword evidence="1" id="KW-0812">Transmembrane</keyword>
<protein>
    <submittedName>
        <fullName evidence="2">Uncharacterized protein</fullName>
    </submittedName>
</protein>